<accession>A0A8H9G178</accession>
<name>A0A8H9G178_9SPHI</name>
<dbReference type="PANTHER" id="PTHR33594:SF1">
    <property type="entry name" value="HD_PDEASE DOMAIN-CONTAINING PROTEIN"/>
    <property type="match status" value="1"/>
</dbReference>
<dbReference type="Proteomes" id="UP000614460">
    <property type="component" value="Unassembled WGS sequence"/>
</dbReference>
<comment type="caution">
    <text evidence="2">The sequence shown here is derived from an EMBL/GenBank/DDBJ whole genome shotgun (WGS) entry which is preliminary data.</text>
</comment>
<feature type="domain" description="HD" evidence="1">
    <location>
        <begin position="35"/>
        <end position="138"/>
    </location>
</feature>
<keyword evidence="3" id="KW-1185">Reference proteome</keyword>
<dbReference type="PROSITE" id="PS51831">
    <property type="entry name" value="HD"/>
    <property type="match status" value="1"/>
</dbReference>
<dbReference type="Gene3D" id="1.20.58.1910">
    <property type="match status" value="1"/>
</dbReference>
<dbReference type="SMART" id="SM00471">
    <property type="entry name" value="HDc"/>
    <property type="match status" value="1"/>
</dbReference>
<dbReference type="CDD" id="cd00077">
    <property type="entry name" value="HDc"/>
    <property type="match status" value="1"/>
</dbReference>
<gene>
    <name evidence="2" type="ORF">GCM10011516_31440</name>
</gene>
<evidence type="ECO:0000313" key="2">
    <source>
        <dbReference type="EMBL" id="GGE31439.1"/>
    </source>
</evidence>
<evidence type="ECO:0000259" key="1">
    <source>
        <dbReference type="PROSITE" id="PS51831"/>
    </source>
</evidence>
<dbReference type="SUPFAM" id="SSF109604">
    <property type="entry name" value="HD-domain/PDEase-like"/>
    <property type="match status" value="1"/>
</dbReference>
<reference evidence="2" key="2">
    <citation type="submission" date="2020-09" db="EMBL/GenBank/DDBJ databases">
        <authorList>
            <person name="Sun Q."/>
            <person name="Zhou Y."/>
        </authorList>
    </citation>
    <scope>NUCLEOTIDE SEQUENCE</scope>
    <source>
        <strain evidence="2">CGMCC 1.15966</strain>
    </source>
</reference>
<dbReference type="InterPro" id="IPR003607">
    <property type="entry name" value="HD/PDEase_dom"/>
</dbReference>
<dbReference type="InterPro" id="IPR006674">
    <property type="entry name" value="HD_domain"/>
</dbReference>
<evidence type="ECO:0000313" key="3">
    <source>
        <dbReference type="Proteomes" id="UP000614460"/>
    </source>
</evidence>
<dbReference type="EMBL" id="BMKM01000011">
    <property type="protein sequence ID" value="GGE31439.1"/>
    <property type="molecule type" value="Genomic_DNA"/>
</dbReference>
<organism evidence="2 3">
    <name type="scientific">Sphingobacterium cellulitidis</name>
    <dbReference type="NCBI Taxonomy" id="1768011"/>
    <lineage>
        <taxon>Bacteria</taxon>
        <taxon>Pseudomonadati</taxon>
        <taxon>Bacteroidota</taxon>
        <taxon>Sphingobacteriia</taxon>
        <taxon>Sphingobacteriales</taxon>
        <taxon>Sphingobacteriaceae</taxon>
        <taxon>Sphingobacterium</taxon>
    </lineage>
</organism>
<dbReference type="PANTHER" id="PTHR33594">
    <property type="entry name" value="SUPERFAMILY HYDROLASE, PUTATIVE (AFU_ORTHOLOGUE AFUA_1G03035)-RELATED"/>
    <property type="match status" value="1"/>
</dbReference>
<proteinExistence type="predicted"/>
<dbReference type="Gene3D" id="1.10.472.50">
    <property type="entry name" value="HD-domain/PDEase-like"/>
    <property type="match status" value="1"/>
</dbReference>
<sequence length="226" mass="25844">MSYMMGQKTNKQEEQIQQTAAFVEERLKDAESGHDWWHILRVWNNTKLILQEEEGDAFVCELTALLHDIADSKFHGGDESIGPRVAAEFLTSIAVDPEVIAHVQQIILNMSFKASLGELTFHSKELEIVQDADRLDAIGAIGVARAFNYGGYKNREIYNPEIPFVENQSKEAYKNTTAPTINHFYEKLLLLKDKMNSKTAQKIATGRHQFMESFLQQFYGEWNGER</sequence>
<protein>
    <submittedName>
        <fullName evidence="2">Phosphohydrolase</fullName>
    </submittedName>
</protein>
<dbReference type="Pfam" id="PF01966">
    <property type="entry name" value="HD"/>
    <property type="match status" value="1"/>
</dbReference>
<reference evidence="2" key="1">
    <citation type="journal article" date="2014" name="Int. J. Syst. Evol. Microbiol.">
        <title>Complete genome sequence of Corynebacterium casei LMG S-19264T (=DSM 44701T), isolated from a smear-ripened cheese.</title>
        <authorList>
            <consortium name="US DOE Joint Genome Institute (JGI-PGF)"/>
            <person name="Walter F."/>
            <person name="Albersmeier A."/>
            <person name="Kalinowski J."/>
            <person name="Ruckert C."/>
        </authorList>
    </citation>
    <scope>NUCLEOTIDE SEQUENCE</scope>
    <source>
        <strain evidence="2">CGMCC 1.15966</strain>
    </source>
</reference>
<dbReference type="AlphaFoldDB" id="A0A8H9G178"/>